<dbReference type="SUPFAM" id="SSF81383">
    <property type="entry name" value="F-box domain"/>
    <property type="match status" value="1"/>
</dbReference>
<protein>
    <recommendedName>
        <fullName evidence="1">F-box domain-containing protein</fullName>
    </recommendedName>
</protein>
<evidence type="ECO:0000313" key="3">
    <source>
        <dbReference type="Proteomes" id="UP001201812"/>
    </source>
</evidence>
<dbReference type="EMBL" id="JAKKPZ010000603">
    <property type="protein sequence ID" value="KAI1693644.1"/>
    <property type="molecule type" value="Genomic_DNA"/>
</dbReference>
<name>A0AAD4QWA2_9BILA</name>
<dbReference type="PROSITE" id="PS50181">
    <property type="entry name" value="FBOX"/>
    <property type="match status" value="1"/>
</dbReference>
<dbReference type="Proteomes" id="UP001201812">
    <property type="component" value="Unassembled WGS sequence"/>
</dbReference>
<sequence>MTNIDALDNYIMVKVFKYLDYYELAKSSRVSTRFRSIICTHRKSLARLRVDRISMSWDRHSSEKDPAASYHSADIKIFNKKFSPEAYNEWIIRNQYSQQISLEGQTAEEQKTKDDRNVYMLIAAADYKSNGFVFYAEVELTHENWPLFQHFARLITDPFLDISWIELAPQNDVLNLLEISLDHKHLKCDWMPFLVDSKIFVNSDTGKQNLLAKNWH</sequence>
<comment type="caution">
    <text evidence="2">The sequence shown here is derived from an EMBL/GenBank/DDBJ whole genome shotgun (WGS) entry which is preliminary data.</text>
</comment>
<dbReference type="Pfam" id="PF00646">
    <property type="entry name" value="F-box"/>
    <property type="match status" value="1"/>
</dbReference>
<dbReference type="CDD" id="cd09917">
    <property type="entry name" value="F-box_SF"/>
    <property type="match status" value="1"/>
</dbReference>
<organism evidence="2 3">
    <name type="scientific">Ditylenchus destructor</name>
    <dbReference type="NCBI Taxonomy" id="166010"/>
    <lineage>
        <taxon>Eukaryota</taxon>
        <taxon>Metazoa</taxon>
        <taxon>Ecdysozoa</taxon>
        <taxon>Nematoda</taxon>
        <taxon>Chromadorea</taxon>
        <taxon>Rhabditida</taxon>
        <taxon>Tylenchina</taxon>
        <taxon>Tylenchomorpha</taxon>
        <taxon>Sphaerularioidea</taxon>
        <taxon>Anguinidae</taxon>
        <taxon>Anguininae</taxon>
        <taxon>Ditylenchus</taxon>
    </lineage>
</organism>
<feature type="domain" description="F-box" evidence="1">
    <location>
        <begin position="1"/>
        <end position="48"/>
    </location>
</feature>
<evidence type="ECO:0000259" key="1">
    <source>
        <dbReference type="PROSITE" id="PS50181"/>
    </source>
</evidence>
<gene>
    <name evidence="2" type="ORF">DdX_20544</name>
</gene>
<dbReference type="InterPro" id="IPR036047">
    <property type="entry name" value="F-box-like_dom_sf"/>
</dbReference>
<evidence type="ECO:0000313" key="2">
    <source>
        <dbReference type="EMBL" id="KAI1693644.1"/>
    </source>
</evidence>
<dbReference type="Gene3D" id="1.20.1280.50">
    <property type="match status" value="1"/>
</dbReference>
<proteinExistence type="predicted"/>
<keyword evidence="3" id="KW-1185">Reference proteome</keyword>
<accession>A0AAD4QWA2</accession>
<dbReference type="AlphaFoldDB" id="A0AAD4QWA2"/>
<dbReference type="InterPro" id="IPR001810">
    <property type="entry name" value="F-box_dom"/>
</dbReference>
<reference evidence="2" key="1">
    <citation type="submission" date="2022-01" db="EMBL/GenBank/DDBJ databases">
        <title>Genome Sequence Resource for Two Populations of Ditylenchus destructor, the Migratory Endoparasitic Phytonematode.</title>
        <authorList>
            <person name="Zhang H."/>
            <person name="Lin R."/>
            <person name="Xie B."/>
        </authorList>
    </citation>
    <scope>NUCLEOTIDE SEQUENCE</scope>
    <source>
        <strain evidence="2">BazhouSP</strain>
    </source>
</reference>